<evidence type="ECO:0000256" key="7">
    <source>
        <dbReference type="SAM" id="Phobius"/>
    </source>
</evidence>
<comment type="caution">
    <text evidence="8">The sequence shown here is derived from an EMBL/GenBank/DDBJ whole genome shotgun (WGS) entry which is preliminary data.</text>
</comment>
<feature type="transmembrane region" description="Helical" evidence="7">
    <location>
        <begin position="242"/>
        <end position="265"/>
    </location>
</feature>
<dbReference type="GO" id="GO:0016020">
    <property type="term" value="C:membrane"/>
    <property type="evidence" value="ECO:0007669"/>
    <property type="project" value="UniProtKB-SubCell"/>
</dbReference>
<sequence>MTPSLTTITTTDPMANTVEGRLQQLQPLIDEDDDVTTTGSAPGDGISRTDSWTLLDVPPTWSCCMGARACPGKAYNPTPIEHVANTLSHGVGIFVSLFYFNAMLAASHRSLQFYIALVYGACTTLLFLMSTVYHYYEMLYRDAKLRPTLRYYLHITDRTAIYLFIAASYTPWLTLRHCGLLGLNAKWVTWAAALGGMAYQWSFHERFKRVELVIYIVVATSPALAIVTMNDWTGLDRMAMGGVIYLVGVVFFKLDGVVPFAHAIWHLHVLAAAALHSHTVLTTLLGPDANNPVPLVD</sequence>
<evidence type="ECO:0000256" key="6">
    <source>
        <dbReference type="SAM" id="MobiDB-lite"/>
    </source>
</evidence>
<evidence type="ECO:0000256" key="3">
    <source>
        <dbReference type="ARBA" id="ARBA00022692"/>
    </source>
</evidence>
<organism evidence="8 9">
    <name type="scientific">Pristionchus fissidentatus</name>
    <dbReference type="NCBI Taxonomy" id="1538716"/>
    <lineage>
        <taxon>Eukaryota</taxon>
        <taxon>Metazoa</taxon>
        <taxon>Ecdysozoa</taxon>
        <taxon>Nematoda</taxon>
        <taxon>Chromadorea</taxon>
        <taxon>Rhabditida</taxon>
        <taxon>Rhabditina</taxon>
        <taxon>Diplogasteromorpha</taxon>
        <taxon>Diplogasteroidea</taxon>
        <taxon>Neodiplogasteridae</taxon>
        <taxon>Pristionchus</taxon>
    </lineage>
</organism>
<keyword evidence="9" id="KW-1185">Reference proteome</keyword>
<evidence type="ECO:0000313" key="8">
    <source>
        <dbReference type="EMBL" id="GMT26699.1"/>
    </source>
</evidence>
<keyword evidence="4 7" id="KW-1133">Transmembrane helix</keyword>
<keyword evidence="5 7" id="KW-0472">Membrane</keyword>
<feature type="transmembrane region" description="Helical" evidence="7">
    <location>
        <begin position="87"/>
        <end position="106"/>
    </location>
</feature>
<dbReference type="PANTHER" id="PTHR20855:SF3">
    <property type="entry name" value="LD03007P"/>
    <property type="match status" value="1"/>
</dbReference>
<evidence type="ECO:0000256" key="1">
    <source>
        <dbReference type="ARBA" id="ARBA00004141"/>
    </source>
</evidence>
<dbReference type="AlphaFoldDB" id="A0AAV5W7L5"/>
<proteinExistence type="inferred from homology"/>
<evidence type="ECO:0000256" key="4">
    <source>
        <dbReference type="ARBA" id="ARBA00022989"/>
    </source>
</evidence>
<gene>
    <name evidence="8" type="ORF">PFISCL1PPCAC_17996</name>
</gene>
<comment type="similarity">
    <text evidence="2">Belongs to the ADIPOR family.</text>
</comment>
<evidence type="ECO:0000313" key="9">
    <source>
        <dbReference type="Proteomes" id="UP001432322"/>
    </source>
</evidence>
<dbReference type="InterPro" id="IPR004254">
    <property type="entry name" value="AdipoR/HlyIII-related"/>
</dbReference>
<feature type="transmembrane region" description="Helical" evidence="7">
    <location>
        <begin position="212"/>
        <end position="230"/>
    </location>
</feature>
<feature type="region of interest" description="Disordered" evidence="6">
    <location>
        <begin position="29"/>
        <end position="48"/>
    </location>
</feature>
<comment type="subcellular location">
    <subcellularLocation>
        <location evidence="1">Membrane</location>
        <topology evidence="1">Multi-pass membrane protein</topology>
    </subcellularLocation>
</comment>
<dbReference type="Proteomes" id="UP001432322">
    <property type="component" value="Unassembled WGS sequence"/>
</dbReference>
<name>A0AAV5W7L5_9BILA</name>
<feature type="transmembrane region" description="Helical" evidence="7">
    <location>
        <begin position="113"/>
        <end position="136"/>
    </location>
</feature>
<protein>
    <submittedName>
        <fullName evidence="8">Uncharacterized protein</fullName>
    </submittedName>
</protein>
<evidence type="ECO:0000256" key="5">
    <source>
        <dbReference type="ARBA" id="ARBA00023136"/>
    </source>
</evidence>
<keyword evidence="3 7" id="KW-0812">Transmembrane</keyword>
<dbReference type="Pfam" id="PF03006">
    <property type="entry name" value="HlyIII"/>
    <property type="match status" value="1"/>
</dbReference>
<accession>A0AAV5W7L5</accession>
<evidence type="ECO:0000256" key="2">
    <source>
        <dbReference type="ARBA" id="ARBA00007018"/>
    </source>
</evidence>
<reference evidence="8" key="1">
    <citation type="submission" date="2023-10" db="EMBL/GenBank/DDBJ databases">
        <title>Genome assembly of Pristionchus species.</title>
        <authorList>
            <person name="Yoshida K."/>
            <person name="Sommer R.J."/>
        </authorList>
    </citation>
    <scope>NUCLEOTIDE SEQUENCE</scope>
    <source>
        <strain evidence="8">RS5133</strain>
    </source>
</reference>
<dbReference type="PANTHER" id="PTHR20855">
    <property type="entry name" value="ADIPOR/PROGESTIN RECEPTOR-RELATED"/>
    <property type="match status" value="1"/>
</dbReference>
<dbReference type="EMBL" id="BTSY01000005">
    <property type="protein sequence ID" value="GMT26699.1"/>
    <property type="molecule type" value="Genomic_DNA"/>
</dbReference>